<sequence>MPTRADFTHLSPRFPHRSDKPRFSLQVKAFSGTASAPTIAADPKHDMDGRRTADDALSAARQPLGADMDEPA</sequence>
<proteinExistence type="predicted"/>
<comment type="caution">
    <text evidence="2">The sequence shown here is derived from an EMBL/GenBank/DDBJ whole genome shotgun (WGS) entry which is preliminary data.</text>
</comment>
<dbReference type="EMBL" id="JACHNB010000001">
    <property type="protein sequence ID" value="MBB4741320.1"/>
    <property type="molecule type" value="Genomic_DNA"/>
</dbReference>
<gene>
    <name evidence="2" type="ORF">BJY16_004779</name>
</gene>
<protein>
    <submittedName>
        <fullName evidence="2">Uncharacterized protein</fullName>
    </submittedName>
</protein>
<organism evidence="2 3">
    <name type="scientific">Actinoplanes octamycinicus</name>
    <dbReference type="NCBI Taxonomy" id="135948"/>
    <lineage>
        <taxon>Bacteria</taxon>
        <taxon>Bacillati</taxon>
        <taxon>Actinomycetota</taxon>
        <taxon>Actinomycetes</taxon>
        <taxon>Micromonosporales</taxon>
        <taxon>Micromonosporaceae</taxon>
        <taxon>Actinoplanes</taxon>
    </lineage>
</organism>
<keyword evidence="3" id="KW-1185">Reference proteome</keyword>
<feature type="region of interest" description="Disordered" evidence="1">
    <location>
        <begin position="33"/>
        <end position="72"/>
    </location>
</feature>
<dbReference type="RefSeq" id="WP_185041821.1">
    <property type="nucleotide sequence ID" value="NZ_BAABFG010000005.1"/>
</dbReference>
<evidence type="ECO:0000313" key="3">
    <source>
        <dbReference type="Proteomes" id="UP000546162"/>
    </source>
</evidence>
<feature type="compositionally biased region" description="Basic and acidic residues" evidence="1">
    <location>
        <begin position="42"/>
        <end position="54"/>
    </location>
</feature>
<evidence type="ECO:0000256" key="1">
    <source>
        <dbReference type="SAM" id="MobiDB-lite"/>
    </source>
</evidence>
<dbReference type="AlphaFoldDB" id="A0A7W7GZQ4"/>
<evidence type="ECO:0000313" key="2">
    <source>
        <dbReference type="EMBL" id="MBB4741320.1"/>
    </source>
</evidence>
<accession>A0A7W7GZQ4</accession>
<dbReference type="Proteomes" id="UP000546162">
    <property type="component" value="Unassembled WGS sequence"/>
</dbReference>
<reference evidence="2 3" key="1">
    <citation type="submission" date="2020-08" db="EMBL/GenBank/DDBJ databases">
        <title>Sequencing the genomes of 1000 actinobacteria strains.</title>
        <authorList>
            <person name="Klenk H.-P."/>
        </authorList>
    </citation>
    <scope>NUCLEOTIDE SEQUENCE [LARGE SCALE GENOMIC DNA]</scope>
    <source>
        <strain evidence="2 3">DSM 45809</strain>
    </source>
</reference>
<name>A0A7W7GZQ4_9ACTN</name>